<sequence length="119" mass="13330">MHQLPHYRVTARQQRRCTLRSSKAKTKEHHPVLPKHPGKQLKVRPPQQIVGHGGSCIIASITRGSCSNPPFYRGTTLLRKWAQRATPPLLCHRVDESLLTYTAASPPRTHDAPFPPSMG</sequence>
<protein>
    <submittedName>
        <fullName evidence="2">Uncharacterized protein</fullName>
    </submittedName>
</protein>
<evidence type="ECO:0000313" key="3">
    <source>
        <dbReference type="Proteomes" id="UP000499080"/>
    </source>
</evidence>
<dbReference type="AlphaFoldDB" id="A0A4Y2RTN5"/>
<evidence type="ECO:0000256" key="1">
    <source>
        <dbReference type="SAM" id="MobiDB-lite"/>
    </source>
</evidence>
<reference evidence="2 3" key="1">
    <citation type="journal article" date="2019" name="Sci. Rep.">
        <title>Orb-weaving spider Araneus ventricosus genome elucidates the spidroin gene catalogue.</title>
        <authorList>
            <person name="Kono N."/>
            <person name="Nakamura H."/>
            <person name="Ohtoshi R."/>
            <person name="Moran D.A.P."/>
            <person name="Shinohara A."/>
            <person name="Yoshida Y."/>
            <person name="Fujiwara M."/>
            <person name="Mori M."/>
            <person name="Tomita M."/>
            <person name="Arakawa K."/>
        </authorList>
    </citation>
    <scope>NUCLEOTIDE SEQUENCE [LARGE SCALE GENOMIC DNA]</scope>
</reference>
<dbReference type="EMBL" id="BGPR01147490">
    <property type="protein sequence ID" value="GBN79237.1"/>
    <property type="molecule type" value="Genomic_DNA"/>
</dbReference>
<dbReference type="Proteomes" id="UP000499080">
    <property type="component" value="Unassembled WGS sequence"/>
</dbReference>
<name>A0A4Y2RTN5_ARAVE</name>
<comment type="caution">
    <text evidence="2">The sequence shown here is derived from an EMBL/GenBank/DDBJ whole genome shotgun (WGS) entry which is preliminary data.</text>
</comment>
<feature type="region of interest" description="Disordered" evidence="1">
    <location>
        <begin position="1"/>
        <end position="47"/>
    </location>
</feature>
<feature type="compositionally biased region" description="Basic residues" evidence="1">
    <location>
        <begin position="13"/>
        <end position="42"/>
    </location>
</feature>
<organism evidence="2 3">
    <name type="scientific">Araneus ventricosus</name>
    <name type="common">Orbweaver spider</name>
    <name type="synonym">Epeira ventricosa</name>
    <dbReference type="NCBI Taxonomy" id="182803"/>
    <lineage>
        <taxon>Eukaryota</taxon>
        <taxon>Metazoa</taxon>
        <taxon>Ecdysozoa</taxon>
        <taxon>Arthropoda</taxon>
        <taxon>Chelicerata</taxon>
        <taxon>Arachnida</taxon>
        <taxon>Araneae</taxon>
        <taxon>Araneomorphae</taxon>
        <taxon>Entelegynae</taxon>
        <taxon>Araneoidea</taxon>
        <taxon>Araneidae</taxon>
        <taxon>Araneus</taxon>
    </lineage>
</organism>
<accession>A0A4Y2RTN5</accession>
<evidence type="ECO:0000313" key="2">
    <source>
        <dbReference type="EMBL" id="GBN79237.1"/>
    </source>
</evidence>
<keyword evidence="3" id="KW-1185">Reference proteome</keyword>
<proteinExistence type="predicted"/>
<gene>
    <name evidence="2" type="ORF">AVEN_147170_1</name>
</gene>